<dbReference type="InterPro" id="IPR029062">
    <property type="entry name" value="Class_I_gatase-like"/>
</dbReference>
<gene>
    <name evidence="2" type="ORF">PDUR_10770</name>
</gene>
<evidence type="ECO:0000313" key="2">
    <source>
        <dbReference type="EMBL" id="AIQ12343.1"/>
    </source>
</evidence>
<organism evidence="2 3">
    <name type="scientific">Paenibacillus durus</name>
    <name type="common">Paenibacillus azotofixans</name>
    <dbReference type="NCBI Taxonomy" id="44251"/>
    <lineage>
        <taxon>Bacteria</taxon>
        <taxon>Bacillati</taxon>
        <taxon>Bacillota</taxon>
        <taxon>Bacilli</taxon>
        <taxon>Bacillales</taxon>
        <taxon>Paenibacillaceae</taxon>
        <taxon>Paenibacillus</taxon>
    </lineage>
</organism>
<dbReference type="GO" id="GO:0006355">
    <property type="term" value="P:regulation of DNA-templated transcription"/>
    <property type="evidence" value="ECO:0007669"/>
    <property type="project" value="TreeGrafter"/>
</dbReference>
<name>A0A089HPP5_PAEDU</name>
<proteinExistence type="predicted"/>
<evidence type="ECO:0000313" key="3">
    <source>
        <dbReference type="Proteomes" id="UP000029409"/>
    </source>
</evidence>
<dbReference type="PANTHER" id="PTHR43130">
    <property type="entry name" value="ARAC-FAMILY TRANSCRIPTIONAL REGULATOR"/>
    <property type="match status" value="1"/>
</dbReference>
<feature type="domain" description="DJ-1/PfpI" evidence="1">
    <location>
        <begin position="7"/>
        <end position="190"/>
    </location>
</feature>
<dbReference type="SUPFAM" id="SSF52317">
    <property type="entry name" value="Class I glutamine amidotransferase-like"/>
    <property type="match status" value="1"/>
</dbReference>
<dbReference type="InterPro" id="IPR002818">
    <property type="entry name" value="DJ-1/PfpI"/>
</dbReference>
<dbReference type="Gene3D" id="3.40.50.880">
    <property type="match status" value="1"/>
</dbReference>
<dbReference type="KEGG" id="pdu:PDUR_10770"/>
<dbReference type="OrthoDB" id="6382410at2"/>
<dbReference type="STRING" id="44251.PDUR_10770"/>
<keyword evidence="3" id="KW-1185">Reference proteome</keyword>
<dbReference type="InterPro" id="IPR052158">
    <property type="entry name" value="INH-QAR"/>
</dbReference>
<dbReference type="CDD" id="cd03139">
    <property type="entry name" value="GATase1_PfpI_2"/>
    <property type="match status" value="1"/>
</dbReference>
<evidence type="ECO:0000259" key="1">
    <source>
        <dbReference type="Pfam" id="PF01965"/>
    </source>
</evidence>
<dbReference type="eggNOG" id="COG4977">
    <property type="taxonomic scope" value="Bacteria"/>
</dbReference>
<dbReference type="RefSeq" id="WP_042206202.1">
    <property type="nucleotide sequence ID" value="NZ_CP009288.1"/>
</dbReference>
<dbReference type="EMBL" id="CP009288">
    <property type="protein sequence ID" value="AIQ12343.1"/>
    <property type="molecule type" value="Genomic_DNA"/>
</dbReference>
<sequence>MKKYWSIGILVFDGVDAFDFVGPAEIFSLVRLSKEDVLQMQLSLDQTARKPFDIKYVSENGAPVTASNNLIIQPDFSMDDAPSFDILIVPGGFIKPINRVMGSKKTIQWIINHSHEAQLVASVCTGALLLASAGILNGKKATTNRAALDFMEQKFPEITVVRDSKFVDQGNVITAQGPAAGLNLAFYLVKKLFGEEVARLTANTLEYDGQIL</sequence>
<reference evidence="2 3" key="1">
    <citation type="submission" date="2014-08" db="EMBL/GenBank/DDBJ databases">
        <title>Comparative genomics of the Paenibacillus odorifer group.</title>
        <authorList>
            <person name="den Bakker H.C."/>
            <person name="Tsai Y.-C."/>
            <person name="Martin N."/>
            <person name="Korlach J."/>
            <person name="Wiedmann M."/>
        </authorList>
    </citation>
    <scope>NUCLEOTIDE SEQUENCE [LARGE SCALE GENOMIC DNA]</scope>
    <source>
        <strain evidence="2 3">DSM 1735</strain>
    </source>
</reference>
<accession>A0A089HPP5</accession>
<dbReference type="AlphaFoldDB" id="A0A089HPP5"/>
<protein>
    <recommendedName>
        <fullName evidence="1">DJ-1/PfpI domain-containing protein</fullName>
    </recommendedName>
</protein>
<dbReference type="PANTHER" id="PTHR43130:SF14">
    <property type="entry name" value="DJ-1_PFPI DOMAIN-CONTAINING PROTEIN"/>
    <property type="match status" value="1"/>
</dbReference>
<dbReference type="Proteomes" id="UP000029409">
    <property type="component" value="Chromosome"/>
</dbReference>
<dbReference type="Pfam" id="PF01965">
    <property type="entry name" value="DJ-1_PfpI"/>
    <property type="match status" value="1"/>
</dbReference>